<organism evidence="4 5">
    <name type="scientific">Trinickia fusca</name>
    <dbReference type="NCBI Taxonomy" id="2419777"/>
    <lineage>
        <taxon>Bacteria</taxon>
        <taxon>Pseudomonadati</taxon>
        <taxon>Pseudomonadota</taxon>
        <taxon>Betaproteobacteria</taxon>
        <taxon>Burkholderiales</taxon>
        <taxon>Burkholderiaceae</taxon>
        <taxon>Trinickia</taxon>
    </lineage>
</organism>
<dbReference type="OrthoDB" id="9805883at2"/>
<dbReference type="InterPro" id="IPR013154">
    <property type="entry name" value="ADH-like_N"/>
</dbReference>
<name>A0A494XL57_9BURK</name>
<dbReference type="Gene3D" id="3.90.180.10">
    <property type="entry name" value="Medium-chain alcohol dehydrogenases, catalytic domain"/>
    <property type="match status" value="1"/>
</dbReference>
<dbReference type="SUPFAM" id="SSF51735">
    <property type="entry name" value="NAD(P)-binding Rossmann-fold domains"/>
    <property type="match status" value="1"/>
</dbReference>
<keyword evidence="5" id="KW-1185">Reference proteome</keyword>
<sequence length="329" mass="35284">MSRIVRFHQNGGPEVLRIENVEVPPPAPTEVTLQVKAFGVNRAESMFRSGRYVESPVFPARLGYEAAGIVTALGSEVTSLQIGDAVSIVPPLSITRWGTYGEVANVPADVVVKHPASLSWIEAAAIWMQYVTVWGALIDLAKLTRDDAVIITAASSSVGLAAIQLAKSVGATTIATTRTSAKKDALLSFGADHVVATQEEDLVARVAEITGGRGARVAFDPVAGPMLERLAAALAHDGIIIEYGALSTDATPFPLFPVIDKLLTVRGYQYKQVVRDPARFAEAKRFILDALAAGRLKPVIDKVFTLDQIVEAHRYLESNQQFGKIVVTV</sequence>
<dbReference type="Pfam" id="PF00107">
    <property type="entry name" value="ADH_zinc_N"/>
    <property type="match status" value="1"/>
</dbReference>
<dbReference type="Pfam" id="PF08240">
    <property type="entry name" value="ADH_N"/>
    <property type="match status" value="1"/>
</dbReference>
<dbReference type="SUPFAM" id="SSF50129">
    <property type="entry name" value="GroES-like"/>
    <property type="match status" value="1"/>
</dbReference>
<dbReference type="InterPro" id="IPR036291">
    <property type="entry name" value="NAD(P)-bd_dom_sf"/>
</dbReference>
<evidence type="ECO:0000256" key="1">
    <source>
        <dbReference type="ARBA" id="ARBA00022857"/>
    </source>
</evidence>
<feature type="domain" description="Enoyl reductase (ER)" evidence="3">
    <location>
        <begin position="11"/>
        <end position="327"/>
    </location>
</feature>
<dbReference type="RefSeq" id="WP_121276268.1">
    <property type="nucleotide sequence ID" value="NZ_RBZV01000002.1"/>
</dbReference>
<dbReference type="CDD" id="cd08268">
    <property type="entry name" value="MDR2"/>
    <property type="match status" value="1"/>
</dbReference>
<dbReference type="PANTHER" id="PTHR48106">
    <property type="entry name" value="QUINONE OXIDOREDUCTASE PIG3-RELATED"/>
    <property type="match status" value="1"/>
</dbReference>
<accession>A0A494XL57</accession>
<comment type="caution">
    <text evidence="4">The sequence shown here is derived from an EMBL/GenBank/DDBJ whole genome shotgun (WGS) entry which is preliminary data.</text>
</comment>
<keyword evidence="1" id="KW-0521">NADP</keyword>
<protein>
    <submittedName>
        <fullName evidence="4">NADPH:quinone reductase</fullName>
    </submittedName>
</protein>
<evidence type="ECO:0000256" key="2">
    <source>
        <dbReference type="ARBA" id="ARBA00023002"/>
    </source>
</evidence>
<dbReference type="Gene3D" id="3.40.50.720">
    <property type="entry name" value="NAD(P)-binding Rossmann-like Domain"/>
    <property type="match status" value="1"/>
</dbReference>
<proteinExistence type="predicted"/>
<dbReference type="SMART" id="SM00829">
    <property type="entry name" value="PKS_ER"/>
    <property type="match status" value="1"/>
</dbReference>
<dbReference type="InterPro" id="IPR013149">
    <property type="entry name" value="ADH-like_C"/>
</dbReference>
<dbReference type="PANTHER" id="PTHR48106:SF5">
    <property type="entry name" value="ZINC-CONTAINING ALCOHOL DEHYDROGENASE"/>
    <property type="match status" value="1"/>
</dbReference>
<gene>
    <name evidence="4" type="ORF">D7S89_05015</name>
</gene>
<evidence type="ECO:0000259" key="3">
    <source>
        <dbReference type="SMART" id="SM00829"/>
    </source>
</evidence>
<evidence type="ECO:0000313" key="5">
    <source>
        <dbReference type="Proteomes" id="UP000280434"/>
    </source>
</evidence>
<dbReference type="AlphaFoldDB" id="A0A494XL57"/>
<dbReference type="InterPro" id="IPR011032">
    <property type="entry name" value="GroES-like_sf"/>
</dbReference>
<dbReference type="EMBL" id="RBZV01000002">
    <property type="protein sequence ID" value="RKP50471.1"/>
    <property type="molecule type" value="Genomic_DNA"/>
</dbReference>
<reference evidence="4 5" key="1">
    <citation type="submission" date="2018-10" db="EMBL/GenBank/DDBJ databases">
        <title>Paraburkholderia sp. 7MK8-2, isolated from soil.</title>
        <authorList>
            <person name="Gao Z.-H."/>
            <person name="Qiu L.-H."/>
        </authorList>
    </citation>
    <scope>NUCLEOTIDE SEQUENCE [LARGE SCALE GENOMIC DNA]</scope>
    <source>
        <strain evidence="4 5">7MK8-2</strain>
    </source>
</reference>
<dbReference type="Proteomes" id="UP000280434">
    <property type="component" value="Unassembled WGS sequence"/>
</dbReference>
<dbReference type="InterPro" id="IPR020843">
    <property type="entry name" value="ER"/>
</dbReference>
<keyword evidence="2" id="KW-0560">Oxidoreductase</keyword>
<dbReference type="GO" id="GO:0016651">
    <property type="term" value="F:oxidoreductase activity, acting on NAD(P)H"/>
    <property type="evidence" value="ECO:0007669"/>
    <property type="project" value="TreeGrafter"/>
</dbReference>
<dbReference type="GO" id="GO:0070402">
    <property type="term" value="F:NADPH binding"/>
    <property type="evidence" value="ECO:0007669"/>
    <property type="project" value="TreeGrafter"/>
</dbReference>
<evidence type="ECO:0000313" key="4">
    <source>
        <dbReference type="EMBL" id="RKP50471.1"/>
    </source>
</evidence>